<dbReference type="RefSeq" id="XP_044724436.1">
    <property type="nucleotide sequence ID" value="XM_044860803.1"/>
</dbReference>
<dbReference type="GO" id="GO:0003677">
    <property type="term" value="F:DNA binding"/>
    <property type="evidence" value="ECO:0007669"/>
    <property type="project" value="UniProtKB-KW"/>
</dbReference>
<dbReference type="InterPro" id="IPR011010">
    <property type="entry name" value="DNA_brk_join_enz"/>
</dbReference>
<dbReference type="EMBL" id="JAIZPD010000002">
    <property type="protein sequence ID" value="KAH0966923.1"/>
    <property type="molecule type" value="Genomic_DNA"/>
</dbReference>
<dbReference type="Proteomes" id="UP000824596">
    <property type="component" value="Unassembled WGS sequence"/>
</dbReference>
<proteinExistence type="predicted"/>
<gene>
    <name evidence="2" type="ORF">HRG_02332</name>
</gene>
<evidence type="ECO:0000313" key="3">
    <source>
        <dbReference type="Proteomes" id="UP000824596"/>
    </source>
</evidence>
<dbReference type="Pfam" id="PF16787">
    <property type="entry name" value="NDC10_II"/>
    <property type="match status" value="1"/>
</dbReference>
<comment type="caution">
    <text evidence="2">The sequence shown here is derived from an EMBL/GenBank/DDBJ whole genome shotgun (WGS) entry which is preliminary data.</text>
</comment>
<dbReference type="AlphaFoldDB" id="A0A9P8N291"/>
<keyword evidence="3" id="KW-1185">Reference proteome</keyword>
<dbReference type="Gene3D" id="1.10.443.20">
    <property type="entry name" value="Centromere DNA-binding protein complex CBF3 subunit, domain 2"/>
    <property type="match status" value="1"/>
</dbReference>
<dbReference type="InterPro" id="IPR031872">
    <property type="entry name" value="NDC10_II"/>
</dbReference>
<protein>
    <submittedName>
        <fullName evidence="2">Centromere DNA-binding protein complex CBF3 subunit</fullName>
    </submittedName>
</protein>
<dbReference type="InterPro" id="IPR038279">
    <property type="entry name" value="Ndc10_dom2_sf"/>
</dbReference>
<feature type="domain" description="Ndc10" evidence="1">
    <location>
        <begin position="81"/>
        <end position="292"/>
    </location>
</feature>
<sequence>MSNAIEDPRVRAAIEHYLLDLENTQPKNTKRNYRPKQEEWKEWCQANWPAIPDVWPASVPQGQQLPGDLVDEGKLLLFMKEIPDHTNVAWSEREIACALRTQVDFLLGNHMLLRSGNRLPMELADCFPLDLPNEGFKAQGYTTKALVVVMNCGKTNQHGRMEYGSALRHRDPRSCLIGALAFWLFWRWQVEKAERFPVFQRSEDWYETKVLRRSAKEPQAPLSGQTAREWTSRFYKKAGIKVSKVSHAPRVAATQNADMAGVDEGQIRRAGRWNNGDQMTGCYLTSLPFEFEGRGRL</sequence>
<dbReference type="GeneID" id="68351461"/>
<accession>A0A9P8N291</accession>
<keyword evidence="2" id="KW-0238">DNA-binding</keyword>
<evidence type="ECO:0000313" key="2">
    <source>
        <dbReference type="EMBL" id="KAH0966923.1"/>
    </source>
</evidence>
<dbReference type="SUPFAM" id="SSF56349">
    <property type="entry name" value="DNA breaking-rejoining enzymes"/>
    <property type="match status" value="1"/>
</dbReference>
<name>A0A9P8N291_9HYPO</name>
<evidence type="ECO:0000259" key="1">
    <source>
        <dbReference type="Pfam" id="PF16787"/>
    </source>
</evidence>
<reference evidence="2" key="1">
    <citation type="submission" date="2021-09" db="EMBL/GenBank/DDBJ databases">
        <title>A high-quality genome of the endoparasitic fungus Hirsutella rhossiliensis with a comparison of Hirsutella genomes reveals transposable elements contributing to genome size variation.</title>
        <authorList>
            <person name="Lin R."/>
            <person name="Jiao Y."/>
            <person name="Sun X."/>
            <person name="Ling J."/>
            <person name="Xie B."/>
            <person name="Cheng X."/>
        </authorList>
    </citation>
    <scope>NUCLEOTIDE SEQUENCE</scope>
    <source>
        <strain evidence="2">HR02</strain>
    </source>
</reference>
<dbReference type="OrthoDB" id="4325529at2759"/>
<organism evidence="2 3">
    <name type="scientific">Hirsutella rhossiliensis</name>
    <dbReference type="NCBI Taxonomy" id="111463"/>
    <lineage>
        <taxon>Eukaryota</taxon>
        <taxon>Fungi</taxon>
        <taxon>Dikarya</taxon>
        <taxon>Ascomycota</taxon>
        <taxon>Pezizomycotina</taxon>
        <taxon>Sordariomycetes</taxon>
        <taxon>Hypocreomycetidae</taxon>
        <taxon>Hypocreales</taxon>
        <taxon>Ophiocordycipitaceae</taxon>
        <taxon>Hirsutella</taxon>
    </lineage>
</organism>